<dbReference type="EMBL" id="QSON01000010">
    <property type="protein sequence ID" value="RGJ00776.1"/>
    <property type="molecule type" value="Genomic_DNA"/>
</dbReference>
<evidence type="ECO:0000313" key="3">
    <source>
        <dbReference type="EMBL" id="RGJ00776.1"/>
    </source>
</evidence>
<organism evidence="3 4">
    <name type="scientific">Hungatella hathewayi</name>
    <dbReference type="NCBI Taxonomy" id="154046"/>
    <lineage>
        <taxon>Bacteria</taxon>
        <taxon>Bacillati</taxon>
        <taxon>Bacillota</taxon>
        <taxon>Clostridia</taxon>
        <taxon>Lachnospirales</taxon>
        <taxon>Lachnospiraceae</taxon>
        <taxon>Hungatella</taxon>
    </lineage>
</organism>
<evidence type="ECO:0000256" key="2">
    <source>
        <dbReference type="SAM" id="SignalP"/>
    </source>
</evidence>
<feature type="compositionally biased region" description="Gly residues" evidence="1">
    <location>
        <begin position="368"/>
        <end position="377"/>
    </location>
</feature>
<feature type="region of interest" description="Disordered" evidence="1">
    <location>
        <begin position="529"/>
        <end position="633"/>
    </location>
</feature>
<evidence type="ECO:0000256" key="1">
    <source>
        <dbReference type="SAM" id="MobiDB-lite"/>
    </source>
</evidence>
<comment type="caution">
    <text evidence="3">The sequence shown here is derived from an EMBL/GenBank/DDBJ whole genome shotgun (WGS) entry which is preliminary data.</text>
</comment>
<sequence>MNQLLRRGLFLVMAGAILMTGCQSKNGDQAFEDTEAEGNGSAVGAETVITGKGDSVSVTGTGAAVDQRVVTITAAGTYRLSGEITDGQIAVNAGKEDEIRLILDGFTISNASSSAVYGIKSGSITITTEEGTDNYISDGTQYQYEEEGADEPDAAVFSKDDIILEGSGTLTVTGNYGCGIRSKDDLTVKSGTYVIDAVQDAMKGKDSVEIEGGTFTLNAGEDGIQASNDEEEDKGYVKISDGTFSITAAAKGIKAETLLEVTGGTIDIDSEDDAVHCNGDVNIIGGTFTIATGDDGIHADNQVVIDDGTITIIESYEGIEGLMIDINGGVIDVTSEDDGLNAAGGNDGSGNDGSGNDGSGNLESGMEGRPGGPGGTFGSTEGAYIKITGGEIKVSASGDGIDSNGDFYMEGGTVIVEGPTDNGNGTLDYDGTGTISGGTFMGTGSSGMLQSFSSDSTQNVIVVYFADTKTAGTEWTLTSGDETVMLSGNPDKEYSSLIISSPELKDGETYQLAAGEESMEITVSGIITQSGTRSGMEGGPGSGMEGGPGSGMDDFKNNGPRNRGSGDNAPEKGGESGLTDNPQQGGGMRGNRGADGSGGGEPGEEPRPGTPQSDGEQREGAEPAQESAQDAES</sequence>
<dbReference type="PROSITE" id="PS51257">
    <property type="entry name" value="PROKAR_LIPOPROTEIN"/>
    <property type="match status" value="1"/>
</dbReference>
<dbReference type="Proteomes" id="UP000263014">
    <property type="component" value="Unassembled WGS sequence"/>
</dbReference>
<feature type="compositionally biased region" description="Gly residues" evidence="1">
    <location>
        <begin position="536"/>
        <end position="550"/>
    </location>
</feature>
<accession>A0A374P2Q0</accession>
<feature type="compositionally biased region" description="Gly residues" evidence="1">
    <location>
        <begin position="345"/>
        <end position="358"/>
    </location>
</feature>
<feature type="chain" id="PRO_5038764619" evidence="2">
    <location>
        <begin position="25"/>
        <end position="633"/>
    </location>
</feature>
<dbReference type="RefSeq" id="WP_117632368.1">
    <property type="nucleotide sequence ID" value="NZ_QSON01000010.1"/>
</dbReference>
<evidence type="ECO:0000313" key="4">
    <source>
        <dbReference type="Proteomes" id="UP000263014"/>
    </source>
</evidence>
<dbReference type="Pfam" id="PF14262">
    <property type="entry name" value="Cthe_2159"/>
    <property type="match status" value="1"/>
</dbReference>
<protein>
    <submittedName>
        <fullName evidence="3">Carbohydrate-binding domain-containing protein</fullName>
    </submittedName>
</protein>
<reference evidence="3 4" key="1">
    <citation type="submission" date="2018-08" db="EMBL/GenBank/DDBJ databases">
        <title>A genome reference for cultivated species of the human gut microbiota.</title>
        <authorList>
            <person name="Zou Y."/>
            <person name="Xue W."/>
            <person name="Luo G."/>
        </authorList>
    </citation>
    <scope>NUCLEOTIDE SEQUENCE [LARGE SCALE GENOMIC DNA]</scope>
    <source>
        <strain evidence="3 4">TM09-12</strain>
    </source>
</reference>
<feature type="compositionally biased region" description="Gly residues" evidence="1">
    <location>
        <begin position="584"/>
        <end position="601"/>
    </location>
</feature>
<feature type="signal peptide" evidence="2">
    <location>
        <begin position="1"/>
        <end position="24"/>
    </location>
</feature>
<name>A0A374P2Q0_9FIRM</name>
<feature type="region of interest" description="Disordered" evidence="1">
    <location>
        <begin position="338"/>
        <end position="380"/>
    </location>
</feature>
<gene>
    <name evidence="3" type="ORF">DXD79_19955</name>
</gene>
<dbReference type="InterPro" id="IPR025584">
    <property type="entry name" value="Cthe_2159"/>
</dbReference>
<keyword evidence="2" id="KW-0732">Signal</keyword>
<dbReference type="AlphaFoldDB" id="A0A374P2Q0"/>
<proteinExistence type="predicted"/>